<organism evidence="1 2">
    <name type="scientific">Streptomyces vinaceusdrappus</name>
    <dbReference type="NCBI Taxonomy" id="67376"/>
    <lineage>
        <taxon>Bacteria</taxon>
        <taxon>Bacillati</taxon>
        <taxon>Actinomycetota</taxon>
        <taxon>Actinomycetes</taxon>
        <taxon>Kitasatosporales</taxon>
        <taxon>Streptomycetaceae</taxon>
        <taxon>Streptomyces</taxon>
        <taxon>Streptomyces rochei group</taxon>
    </lineage>
</organism>
<evidence type="ECO:0000313" key="1">
    <source>
        <dbReference type="EMBL" id="UXI81801.1"/>
    </source>
</evidence>
<keyword evidence="2" id="KW-1185">Reference proteome</keyword>
<proteinExistence type="predicted"/>
<name>A0ABY6C7I5_9ACTN</name>
<reference evidence="1" key="1">
    <citation type="submission" date="2022-09" db="EMBL/GenBank/DDBJ databases">
        <title>Streptomyces vinaceusdrappus strain AC-40.</title>
        <authorList>
            <person name="Sedeek A.M."/>
            <person name="Salah I."/>
            <person name="Kamel H.L."/>
            <person name="Soltan M.A."/>
            <person name="Elsayed T.R."/>
        </authorList>
    </citation>
    <scope>NUCLEOTIDE SEQUENCE</scope>
    <source>
        <strain evidence="1">AC-40</strain>
    </source>
</reference>
<dbReference type="EMBL" id="CP104697">
    <property type="protein sequence ID" value="UXI81801.1"/>
    <property type="molecule type" value="Genomic_DNA"/>
</dbReference>
<accession>A0ABY6C7I5</accession>
<dbReference type="RefSeq" id="WP_261699975.1">
    <property type="nucleotide sequence ID" value="NZ_CP104697.1"/>
</dbReference>
<sequence>MRELDLCELPAPEAKPASYIARDLDLDQVGDALPTLLWAGLVEQRGGDRGTLRLTVTGAAALRTAECDELAARLSAVVSFADIMTRGAEPGAAGLALKRLAEGAWTLRQAEDHVAADGDA</sequence>
<dbReference type="Proteomes" id="UP001064390">
    <property type="component" value="Chromosome"/>
</dbReference>
<gene>
    <name evidence="1" type="ORF">N6Q81_28990</name>
</gene>
<evidence type="ECO:0000313" key="2">
    <source>
        <dbReference type="Proteomes" id="UP001064390"/>
    </source>
</evidence>
<protein>
    <submittedName>
        <fullName evidence="1">Uncharacterized protein</fullName>
    </submittedName>
</protein>